<accession>A0A6A5QNX6</accession>
<dbReference type="AlphaFoldDB" id="A0A6A5QNX6"/>
<dbReference type="Proteomes" id="UP000800096">
    <property type="component" value="Unassembled WGS sequence"/>
</dbReference>
<evidence type="ECO:0000256" key="1">
    <source>
        <dbReference type="SAM" id="SignalP"/>
    </source>
</evidence>
<sequence length="83" mass="9478">MLLWLYLMIGFNIFLAKHLQITESMLLCPQVVAFCAFSILFWSMAVRSSVEEVFTTGKINGERAQWACLLWLACQNRCGDSLV</sequence>
<name>A0A6A5QNX6_AMPQU</name>
<keyword evidence="3" id="KW-1185">Reference proteome</keyword>
<feature type="chain" id="PRO_5025453333" evidence="1">
    <location>
        <begin position="17"/>
        <end position="83"/>
    </location>
</feature>
<gene>
    <name evidence="2" type="ORF">BDU57DRAFT_518862</name>
</gene>
<reference evidence="2" key="1">
    <citation type="journal article" date="2020" name="Stud. Mycol.">
        <title>101 Dothideomycetes genomes: a test case for predicting lifestyles and emergence of pathogens.</title>
        <authorList>
            <person name="Haridas S."/>
            <person name="Albert R."/>
            <person name="Binder M."/>
            <person name="Bloem J."/>
            <person name="Labutti K."/>
            <person name="Salamov A."/>
            <person name="Andreopoulos B."/>
            <person name="Baker S."/>
            <person name="Barry K."/>
            <person name="Bills G."/>
            <person name="Bluhm B."/>
            <person name="Cannon C."/>
            <person name="Castanera R."/>
            <person name="Culley D."/>
            <person name="Daum C."/>
            <person name="Ezra D."/>
            <person name="Gonzalez J."/>
            <person name="Henrissat B."/>
            <person name="Kuo A."/>
            <person name="Liang C."/>
            <person name="Lipzen A."/>
            <person name="Lutzoni F."/>
            <person name="Magnuson J."/>
            <person name="Mondo S."/>
            <person name="Nolan M."/>
            <person name="Ohm R."/>
            <person name="Pangilinan J."/>
            <person name="Park H.-J."/>
            <person name="Ramirez L."/>
            <person name="Alfaro M."/>
            <person name="Sun H."/>
            <person name="Tritt A."/>
            <person name="Yoshinaga Y."/>
            <person name="Zwiers L.-H."/>
            <person name="Turgeon B."/>
            <person name="Goodwin S."/>
            <person name="Spatafora J."/>
            <person name="Crous P."/>
            <person name="Grigoriev I."/>
        </authorList>
    </citation>
    <scope>NUCLEOTIDE SEQUENCE</scope>
    <source>
        <strain evidence="2">HMLAC05119</strain>
    </source>
</reference>
<evidence type="ECO:0000313" key="3">
    <source>
        <dbReference type="Proteomes" id="UP000800096"/>
    </source>
</evidence>
<organism evidence="2 3">
    <name type="scientific">Ampelomyces quisqualis</name>
    <name type="common">Powdery mildew agent</name>
    <dbReference type="NCBI Taxonomy" id="50730"/>
    <lineage>
        <taxon>Eukaryota</taxon>
        <taxon>Fungi</taxon>
        <taxon>Dikarya</taxon>
        <taxon>Ascomycota</taxon>
        <taxon>Pezizomycotina</taxon>
        <taxon>Dothideomycetes</taxon>
        <taxon>Pleosporomycetidae</taxon>
        <taxon>Pleosporales</taxon>
        <taxon>Pleosporineae</taxon>
        <taxon>Phaeosphaeriaceae</taxon>
        <taxon>Ampelomyces</taxon>
    </lineage>
</organism>
<evidence type="ECO:0000313" key="2">
    <source>
        <dbReference type="EMBL" id="KAF1915737.1"/>
    </source>
</evidence>
<proteinExistence type="predicted"/>
<keyword evidence="1" id="KW-0732">Signal</keyword>
<protein>
    <submittedName>
        <fullName evidence="2">Uncharacterized protein</fullName>
    </submittedName>
</protein>
<dbReference type="EMBL" id="ML979136">
    <property type="protein sequence ID" value="KAF1915737.1"/>
    <property type="molecule type" value="Genomic_DNA"/>
</dbReference>
<feature type="signal peptide" evidence="1">
    <location>
        <begin position="1"/>
        <end position="16"/>
    </location>
</feature>